<organism evidence="1 2">
    <name type="scientific">Rhynchophorus ferrugineus</name>
    <name type="common">Red palm weevil</name>
    <name type="synonym">Curculio ferrugineus</name>
    <dbReference type="NCBI Taxonomy" id="354439"/>
    <lineage>
        <taxon>Eukaryota</taxon>
        <taxon>Metazoa</taxon>
        <taxon>Ecdysozoa</taxon>
        <taxon>Arthropoda</taxon>
        <taxon>Hexapoda</taxon>
        <taxon>Insecta</taxon>
        <taxon>Pterygota</taxon>
        <taxon>Neoptera</taxon>
        <taxon>Endopterygota</taxon>
        <taxon>Coleoptera</taxon>
        <taxon>Polyphaga</taxon>
        <taxon>Cucujiformia</taxon>
        <taxon>Curculionidae</taxon>
        <taxon>Dryophthorinae</taxon>
        <taxon>Rhynchophorus</taxon>
    </lineage>
</organism>
<dbReference type="EMBL" id="JAACXV010007986">
    <property type="protein sequence ID" value="KAF7276244.1"/>
    <property type="molecule type" value="Genomic_DNA"/>
</dbReference>
<sequence length="116" mass="12801">MSVLFGLNHKIPVIQIKNKDYGHIVGVLPQQLYYPYGLLIKTEPERPLPNCTGYPTVRISMPPLSWRPPRRLRVGSWRGPRTSVEFLTEPGLGPAISIFGAAAIDFEFAAPSAAAD</sequence>
<dbReference type="Proteomes" id="UP000625711">
    <property type="component" value="Unassembled WGS sequence"/>
</dbReference>
<comment type="caution">
    <text evidence="1">The sequence shown here is derived from an EMBL/GenBank/DDBJ whole genome shotgun (WGS) entry which is preliminary data.</text>
</comment>
<accession>A0A834IAM9</accession>
<reference evidence="1" key="1">
    <citation type="submission" date="2020-08" db="EMBL/GenBank/DDBJ databases">
        <title>Genome sequencing and assembly of the red palm weevil Rhynchophorus ferrugineus.</title>
        <authorList>
            <person name="Dias G.B."/>
            <person name="Bergman C.M."/>
            <person name="Manee M."/>
        </authorList>
    </citation>
    <scope>NUCLEOTIDE SEQUENCE</scope>
    <source>
        <strain evidence="1">AA-2017</strain>
        <tissue evidence="1">Whole larva</tissue>
    </source>
</reference>
<evidence type="ECO:0000313" key="1">
    <source>
        <dbReference type="EMBL" id="KAF7276244.1"/>
    </source>
</evidence>
<dbReference type="AlphaFoldDB" id="A0A834IAM9"/>
<gene>
    <name evidence="1" type="ORF">GWI33_010743</name>
</gene>
<keyword evidence="2" id="KW-1185">Reference proteome</keyword>
<proteinExistence type="predicted"/>
<name>A0A834IAM9_RHYFE</name>
<evidence type="ECO:0000313" key="2">
    <source>
        <dbReference type="Proteomes" id="UP000625711"/>
    </source>
</evidence>
<protein>
    <submittedName>
        <fullName evidence="1">Uncharacterized protein</fullName>
    </submittedName>
</protein>